<reference evidence="7 8" key="1">
    <citation type="submission" date="2023-04" db="EMBL/GenBank/DDBJ databases">
        <title>A long-awaited taxogenomic arrangement of the family Halomonadaceae.</title>
        <authorList>
            <person name="De La Haba R."/>
            <person name="Chuvochina M."/>
            <person name="Wittouck S."/>
            <person name="Arahal D.R."/>
            <person name="Sanchez-Porro C."/>
            <person name="Hugenholtz P."/>
            <person name="Ventosa A."/>
        </authorList>
    </citation>
    <scope>NUCLEOTIDE SEQUENCE [LARGE SCALE GENOMIC DNA]</scope>
    <source>
        <strain evidence="7 8">DSM 22428</strain>
    </source>
</reference>
<evidence type="ECO:0000256" key="5">
    <source>
        <dbReference type="ARBA" id="ARBA00023236"/>
    </source>
</evidence>
<dbReference type="PANTHER" id="PTHR11076">
    <property type="entry name" value="DNA REPAIR POLYMERASE UMUC / TRANSFERASE FAMILY MEMBER"/>
    <property type="match status" value="1"/>
</dbReference>
<dbReference type="Proteomes" id="UP001269375">
    <property type="component" value="Unassembled WGS sequence"/>
</dbReference>
<proteinExistence type="inferred from homology"/>
<dbReference type="CDD" id="cd01700">
    <property type="entry name" value="PolY_Pol_V_umuC"/>
    <property type="match status" value="1"/>
</dbReference>
<evidence type="ECO:0000256" key="3">
    <source>
        <dbReference type="ARBA" id="ARBA00023199"/>
    </source>
</evidence>
<dbReference type="Pfam" id="PF13438">
    <property type="entry name" value="DUF4113"/>
    <property type="match status" value="1"/>
</dbReference>
<dbReference type="Gene3D" id="1.10.150.20">
    <property type="entry name" value="5' to 3' exonuclease, C-terminal subdomain"/>
    <property type="match status" value="1"/>
</dbReference>
<dbReference type="Gene3D" id="3.40.1170.60">
    <property type="match status" value="1"/>
</dbReference>
<dbReference type="PANTHER" id="PTHR11076:SF34">
    <property type="entry name" value="PROTEIN UMUC"/>
    <property type="match status" value="1"/>
</dbReference>
<keyword evidence="4" id="KW-0234">DNA repair</keyword>
<evidence type="ECO:0000256" key="1">
    <source>
        <dbReference type="ARBA" id="ARBA00010945"/>
    </source>
</evidence>
<gene>
    <name evidence="7" type="ORF">QC825_04295</name>
</gene>
<dbReference type="EMBL" id="JARWAO010000002">
    <property type="protein sequence ID" value="MDR5895297.1"/>
    <property type="molecule type" value="Genomic_DNA"/>
</dbReference>
<organism evidence="7 8">
    <name type="scientific">Larsenimonas suaedae</name>
    <dbReference type="NCBI Taxonomy" id="1851019"/>
    <lineage>
        <taxon>Bacteria</taxon>
        <taxon>Pseudomonadati</taxon>
        <taxon>Pseudomonadota</taxon>
        <taxon>Gammaproteobacteria</taxon>
        <taxon>Oceanospirillales</taxon>
        <taxon>Halomonadaceae</taxon>
        <taxon>Larsenimonas</taxon>
    </lineage>
</organism>
<dbReference type="InterPro" id="IPR043502">
    <property type="entry name" value="DNA/RNA_pol_sf"/>
</dbReference>
<evidence type="ECO:0000256" key="4">
    <source>
        <dbReference type="ARBA" id="ARBA00023204"/>
    </source>
</evidence>
<dbReference type="InterPro" id="IPR001126">
    <property type="entry name" value="UmuC"/>
</dbReference>
<dbReference type="InterPro" id="IPR025188">
    <property type="entry name" value="DUF4113"/>
</dbReference>
<keyword evidence="2" id="KW-0227">DNA damage</keyword>
<keyword evidence="3" id="KW-0741">SOS mutagenesis</keyword>
<dbReference type="RefSeq" id="WP_251590805.1">
    <property type="nucleotide sequence ID" value="NZ_JAMLJI010000001.1"/>
</dbReference>
<name>A0ABU1GTE3_9GAMM</name>
<evidence type="ECO:0000259" key="6">
    <source>
        <dbReference type="PROSITE" id="PS50173"/>
    </source>
</evidence>
<dbReference type="PROSITE" id="PS50173">
    <property type="entry name" value="UMUC"/>
    <property type="match status" value="1"/>
</dbReference>
<dbReference type="Pfam" id="PF11799">
    <property type="entry name" value="IMS_C"/>
    <property type="match status" value="1"/>
</dbReference>
<comment type="caution">
    <text evidence="7">The sequence shown here is derived from an EMBL/GenBank/DDBJ whole genome shotgun (WGS) entry which is preliminary data.</text>
</comment>
<dbReference type="Gene3D" id="3.30.70.270">
    <property type="match status" value="1"/>
</dbReference>
<feature type="domain" description="UmuC" evidence="6">
    <location>
        <begin position="5"/>
        <end position="186"/>
    </location>
</feature>
<keyword evidence="5" id="KW-0742">SOS response</keyword>
<dbReference type="InterPro" id="IPR017961">
    <property type="entry name" value="DNA_pol_Y-fam_little_finger"/>
</dbReference>
<sequence length="422" mass="46449">MSGPFALVDCNNFYVSCERVFAPRLHGVPVGILSNNDGCVIARSEELKRLGVAMGVPAHLIAPALKRKIVLCSSNYELYGDMSARVLEVMRAHYKGVEPYSIDEAWIDLTGHAVTIDELNALRQSIRRLTGIPVSIGLAPTRTLAKLANRYAKRASSGVYVMPAPSDPAHPALLRATPVDQVWGIGTRLALRLKAQGILTAHALSTADPHALRRAFSVVLARTAMELAGTACFEMNDADSDKHALMTSRSLSRATQCPTALMQAIRQHTNRSAEKLRQQGSTARAVMLTMSTSKHIGPARHHGRVVIELEHPSQDTFMFLRAARQGFEALYRKGVRYQKCGVMLMDLARTDQQQLSLLGNVSGEATLNDALMSTLDRANRRFGQRALTVGFIDGAGPWQLKCDHRSSRCTTRWDELARVRRT</sequence>
<dbReference type="InterPro" id="IPR043128">
    <property type="entry name" value="Rev_trsase/Diguanyl_cyclase"/>
</dbReference>
<protein>
    <submittedName>
        <fullName evidence="7">Y-family DNA polymerase</fullName>
    </submittedName>
</protein>
<comment type="similarity">
    <text evidence="1">Belongs to the DNA polymerase type-Y family.</text>
</comment>
<keyword evidence="8" id="KW-1185">Reference proteome</keyword>
<dbReference type="Pfam" id="PF00817">
    <property type="entry name" value="IMS"/>
    <property type="match status" value="1"/>
</dbReference>
<accession>A0ABU1GTE3</accession>
<dbReference type="SUPFAM" id="SSF56672">
    <property type="entry name" value="DNA/RNA polymerases"/>
    <property type="match status" value="1"/>
</dbReference>
<dbReference type="InterPro" id="IPR050116">
    <property type="entry name" value="DNA_polymerase-Y"/>
</dbReference>
<evidence type="ECO:0000256" key="2">
    <source>
        <dbReference type="ARBA" id="ARBA00022763"/>
    </source>
</evidence>
<evidence type="ECO:0000313" key="8">
    <source>
        <dbReference type="Proteomes" id="UP001269375"/>
    </source>
</evidence>
<evidence type="ECO:0000313" key="7">
    <source>
        <dbReference type="EMBL" id="MDR5895297.1"/>
    </source>
</evidence>